<feature type="compositionally biased region" description="Polar residues" evidence="2">
    <location>
        <begin position="229"/>
        <end position="238"/>
    </location>
</feature>
<dbReference type="InterPro" id="IPR036249">
    <property type="entry name" value="Thioredoxin-like_sf"/>
</dbReference>
<protein>
    <recommendedName>
        <fullName evidence="4">Thioredoxin domain-containing protein</fullName>
    </recommendedName>
</protein>
<keyword evidence="3" id="KW-0732">Signal</keyword>
<dbReference type="EMBL" id="HBHP01000841">
    <property type="protein sequence ID" value="CAD9744956.1"/>
    <property type="molecule type" value="Transcribed_RNA"/>
</dbReference>
<dbReference type="GO" id="GO:0045454">
    <property type="term" value="P:cell redox homeostasis"/>
    <property type="evidence" value="ECO:0007669"/>
    <property type="project" value="TreeGrafter"/>
</dbReference>
<gene>
    <name evidence="5" type="ORF">LSP00402_LOCUS564</name>
</gene>
<name>A0A7S2X6I2_9EUKA</name>
<comment type="similarity">
    <text evidence="1">Belongs to the thioredoxin family.</text>
</comment>
<reference evidence="5" key="1">
    <citation type="submission" date="2021-01" db="EMBL/GenBank/DDBJ databases">
        <authorList>
            <person name="Corre E."/>
            <person name="Pelletier E."/>
            <person name="Niang G."/>
            <person name="Scheremetjew M."/>
            <person name="Finn R."/>
            <person name="Kale V."/>
            <person name="Holt S."/>
            <person name="Cochrane G."/>
            <person name="Meng A."/>
            <person name="Brown T."/>
            <person name="Cohen L."/>
        </authorList>
    </citation>
    <scope>NUCLEOTIDE SEQUENCE</scope>
    <source>
        <strain evidence="5">CCMP622</strain>
    </source>
</reference>
<feature type="compositionally biased region" description="Low complexity" evidence="2">
    <location>
        <begin position="239"/>
        <end position="248"/>
    </location>
</feature>
<feature type="signal peptide" evidence="3">
    <location>
        <begin position="1"/>
        <end position="22"/>
    </location>
</feature>
<feature type="domain" description="Thioredoxin" evidence="4">
    <location>
        <begin position="66"/>
        <end position="202"/>
    </location>
</feature>
<dbReference type="CDD" id="cd02947">
    <property type="entry name" value="TRX_family"/>
    <property type="match status" value="1"/>
</dbReference>
<evidence type="ECO:0000256" key="3">
    <source>
        <dbReference type="SAM" id="SignalP"/>
    </source>
</evidence>
<organism evidence="5">
    <name type="scientific">Lotharella oceanica</name>
    <dbReference type="NCBI Taxonomy" id="641309"/>
    <lineage>
        <taxon>Eukaryota</taxon>
        <taxon>Sar</taxon>
        <taxon>Rhizaria</taxon>
        <taxon>Cercozoa</taxon>
        <taxon>Chlorarachniophyceae</taxon>
        <taxon>Lotharella</taxon>
    </lineage>
</organism>
<feature type="region of interest" description="Disordered" evidence="2">
    <location>
        <begin position="62"/>
        <end position="90"/>
    </location>
</feature>
<proteinExistence type="inferred from homology"/>
<feature type="region of interest" description="Disordered" evidence="2">
    <location>
        <begin position="212"/>
        <end position="248"/>
    </location>
</feature>
<sequence length="385" mass="42176">MASRAMVTTITLMVSSLTCCLGGQAAAPKPASRGSVPLRVFHHHRNTASSSRFARAFLSPLPSSSARRPFAAPSAGIDPVDNKEEQGLQEGRGLVKMVTGEDFERHLHDDDRVAVVTFGMRSCRACKGFQRKFEKLGAKYDPSAFKFLKLNMVDGEPSEEVFQRYDITHTPSFLIFHKGEVLDRYQGISETRLKRTIDAAVAHLSGLLAPSESLGESPMMTRPAVAPQQDVSPGFSWQSASTPEPSEASAAAAVAQVAQSRVDSHLRRALAKADAMASEALETLDTPVTEIRRKSTTTRVKVPSEASSEQVAAVQLKQQLVEKMQVHQDHGLREELEMMSDAVTQIRMRLVQSNRVVLPPHLPPNFMPILQKKTRGDLPSVRVCG</sequence>
<feature type="compositionally biased region" description="Low complexity" evidence="2">
    <location>
        <begin position="62"/>
        <end position="75"/>
    </location>
</feature>
<dbReference type="InterPro" id="IPR013766">
    <property type="entry name" value="Thioredoxin_domain"/>
</dbReference>
<dbReference type="AlphaFoldDB" id="A0A7S2X6I2"/>
<evidence type="ECO:0000256" key="2">
    <source>
        <dbReference type="SAM" id="MobiDB-lite"/>
    </source>
</evidence>
<dbReference type="Pfam" id="PF00085">
    <property type="entry name" value="Thioredoxin"/>
    <property type="match status" value="1"/>
</dbReference>
<dbReference type="SUPFAM" id="SSF52833">
    <property type="entry name" value="Thioredoxin-like"/>
    <property type="match status" value="1"/>
</dbReference>
<feature type="chain" id="PRO_5031454767" description="Thioredoxin domain-containing protein" evidence="3">
    <location>
        <begin position="23"/>
        <end position="385"/>
    </location>
</feature>
<evidence type="ECO:0000256" key="1">
    <source>
        <dbReference type="ARBA" id="ARBA00008987"/>
    </source>
</evidence>
<evidence type="ECO:0000259" key="4">
    <source>
        <dbReference type="PROSITE" id="PS51352"/>
    </source>
</evidence>
<accession>A0A7S2X6I2</accession>
<dbReference type="Gene3D" id="3.40.30.10">
    <property type="entry name" value="Glutaredoxin"/>
    <property type="match status" value="1"/>
</dbReference>
<dbReference type="PANTHER" id="PTHR43601:SF3">
    <property type="entry name" value="THIOREDOXIN, MITOCHONDRIAL"/>
    <property type="match status" value="1"/>
</dbReference>
<evidence type="ECO:0000313" key="5">
    <source>
        <dbReference type="EMBL" id="CAD9744956.1"/>
    </source>
</evidence>
<dbReference type="PANTHER" id="PTHR43601">
    <property type="entry name" value="THIOREDOXIN, MITOCHONDRIAL"/>
    <property type="match status" value="1"/>
</dbReference>
<dbReference type="PROSITE" id="PS51352">
    <property type="entry name" value="THIOREDOXIN_2"/>
    <property type="match status" value="1"/>
</dbReference>